<dbReference type="GO" id="GO:0005524">
    <property type="term" value="F:ATP binding"/>
    <property type="evidence" value="ECO:0007669"/>
    <property type="project" value="UniProtKB-KW"/>
</dbReference>
<accession>A0A0D3HZC6</accession>
<dbReference type="GO" id="GO:0016887">
    <property type="term" value="F:ATP hydrolysis activity"/>
    <property type="evidence" value="ECO:0007669"/>
    <property type="project" value="InterPro"/>
</dbReference>
<keyword evidence="6" id="KW-1133">Transmembrane helix</keyword>
<dbReference type="eggNOG" id="KOG0065">
    <property type="taxonomic scope" value="Eukaryota"/>
</dbReference>
<keyword evidence="2" id="KW-0813">Transport</keyword>
<evidence type="ECO:0000259" key="8">
    <source>
        <dbReference type="PROSITE" id="PS50893"/>
    </source>
</evidence>
<dbReference type="KEGG" id="ehx:EMIHUDRAFT_453881"/>
<keyword evidence="4" id="KW-0547">Nucleotide-binding</keyword>
<dbReference type="GO" id="GO:0042626">
    <property type="term" value="F:ATPase-coupled transmembrane transporter activity"/>
    <property type="evidence" value="ECO:0007669"/>
    <property type="project" value="TreeGrafter"/>
</dbReference>
<evidence type="ECO:0000256" key="4">
    <source>
        <dbReference type="ARBA" id="ARBA00022741"/>
    </source>
</evidence>
<dbReference type="Proteomes" id="UP000013827">
    <property type="component" value="Unassembled WGS sequence"/>
</dbReference>
<evidence type="ECO:0000256" key="6">
    <source>
        <dbReference type="ARBA" id="ARBA00022989"/>
    </source>
</evidence>
<reference evidence="10" key="1">
    <citation type="journal article" date="2013" name="Nature">
        <title>Pan genome of the phytoplankton Emiliania underpins its global distribution.</title>
        <authorList>
            <person name="Read B.A."/>
            <person name="Kegel J."/>
            <person name="Klute M.J."/>
            <person name="Kuo A."/>
            <person name="Lefebvre S.C."/>
            <person name="Maumus F."/>
            <person name="Mayer C."/>
            <person name="Miller J."/>
            <person name="Monier A."/>
            <person name="Salamov A."/>
            <person name="Young J."/>
            <person name="Aguilar M."/>
            <person name="Claverie J.M."/>
            <person name="Frickenhaus S."/>
            <person name="Gonzalez K."/>
            <person name="Herman E.K."/>
            <person name="Lin Y.C."/>
            <person name="Napier J."/>
            <person name="Ogata H."/>
            <person name="Sarno A.F."/>
            <person name="Shmutz J."/>
            <person name="Schroeder D."/>
            <person name="de Vargas C."/>
            <person name="Verret F."/>
            <person name="von Dassow P."/>
            <person name="Valentin K."/>
            <person name="Van de Peer Y."/>
            <person name="Wheeler G."/>
            <person name="Dacks J.B."/>
            <person name="Delwiche C.F."/>
            <person name="Dyhrman S.T."/>
            <person name="Glockner G."/>
            <person name="John U."/>
            <person name="Richards T."/>
            <person name="Worden A.Z."/>
            <person name="Zhang X."/>
            <person name="Grigoriev I.V."/>
            <person name="Allen A.E."/>
            <person name="Bidle K."/>
            <person name="Borodovsky M."/>
            <person name="Bowler C."/>
            <person name="Brownlee C."/>
            <person name="Cock J.M."/>
            <person name="Elias M."/>
            <person name="Gladyshev V.N."/>
            <person name="Groth M."/>
            <person name="Guda C."/>
            <person name="Hadaegh A."/>
            <person name="Iglesias-Rodriguez M.D."/>
            <person name="Jenkins J."/>
            <person name="Jones B.M."/>
            <person name="Lawson T."/>
            <person name="Leese F."/>
            <person name="Lindquist E."/>
            <person name="Lobanov A."/>
            <person name="Lomsadze A."/>
            <person name="Malik S.B."/>
            <person name="Marsh M.E."/>
            <person name="Mackinder L."/>
            <person name="Mock T."/>
            <person name="Mueller-Roeber B."/>
            <person name="Pagarete A."/>
            <person name="Parker M."/>
            <person name="Probert I."/>
            <person name="Quesneville H."/>
            <person name="Raines C."/>
            <person name="Rensing S.A."/>
            <person name="Riano-Pachon D.M."/>
            <person name="Richier S."/>
            <person name="Rokitta S."/>
            <person name="Shiraiwa Y."/>
            <person name="Soanes D.M."/>
            <person name="van der Giezen M."/>
            <person name="Wahlund T.M."/>
            <person name="Williams B."/>
            <person name="Wilson W."/>
            <person name="Wolfe G."/>
            <person name="Wurch L.L."/>
        </authorList>
    </citation>
    <scope>NUCLEOTIDE SEQUENCE</scope>
</reference>
<evidence type="ECO:0000313" key="10">
    <source>
        <dbReference type="Proteomes" id="UP000013827"/>
    </source>
</evidence>
<dbReference type="PANTHER" id="PTHR48041">
    <property type="entry name" value="ABC TRANSPORTER G FAMILY MEMBER 28"/>
    <property type="match status" value="1"/>
</dbReference>
<feature type="domain" description="ABC transporter" evidence="8">
    <location>
        <begin position="128"/>
        <end position="341"/>
    </location>
</feature>
<name>A0A0D3HZC6_EMIH1</name>
<dbReference type="PROSITE" id="PS50893">
    <property type="entry name" value="ABC_TRANSPORTER_2"/>
    <property type="match status" value="1"/>
</dbReference>
<keyword evidence="7" id="KW-0472">Membrane</keyword>
<sequence>MHTDSVSDRDSSLRSVRVGLLSVRRCLPERVRRTLEARHRLLLEERQHSRGTKVDFPARPSLERRSFDERDSAVPLGRLLPLPITRQATSDPGGADPALSRGASTALARLRTTEEPYELTFRDCSYEVRVPSREGTACGCDRSVCKPILHAVSGSVAAGKVLAVLGPSGAGKTTLLSMLTLERRGGVGVGDIALGGQPLTTEAYRRHCAVVQQQDHHWACLSARDHLRYALQLRPAWSAASTREQGGGGLSSGQRRRLSLAIALTKQPSMIFLDEPTSGLDSAAAAKIMHFLKVTAKQTNIPILCTIHQPSASVYEGFDDVLVLAAGRVAYFGAAAQMGPP</sequence>
<dbReference type="RefSeq" id="XP_005756790.1">
    <property type="nucleotide sequence ID" value="XM_005756733.1"/>
</dbReference>
<dbReference type="AlphaFoldDB" id="A0A0D3HZC6"/>
<dbReference type="PANTHER" id="PTHR48041:SF139">
    <property type="entry name" value="PROTEIN SCARLET"/>
    <property type="match status" value="1"/>
</dbReference>
<dbReference type="InterPro" id="IPR027417">
    <property type="entry name" value="P-loop_NTPase"/>
</dbReference>
<dbReference type="SUPFAM" id="SSF52540">
    <property type="entry name" value="P-loop containing nucleoside triphosphate hydrolases"/>
    <property type="match status" value="1"/>
</dbReference>
<dbReference type="EnsemblProtists" id="EOD04361">
    <property type="protein sequence ID" value="EOD04361"/>
    <property type="gene ID" value="EMIHUDRAFT_453881"/>
</dbReference>
<evidence type="ECO:0000256" key="5">
    <source>
        <dbReference type="ARBA" id="ARBA00022840"/>
    </source>
</evidence>
<proteinExistence type="predicted"/>
<organism evidence="9 10">
    <name type="scientific">Emiliania huxleyi (strain CCMP1516)</name>
    <dbReference type="NCBI Taxonomy" id="280463"/>
    <lineage>
        <taxon>Eukaryota</taxon>
        <taxon>Haptista</taxon>
        <taxon>Haptophyta</taxon>
        <taxon>Prymnesiophyceae</taxon>
        <taxon>Isochrysidales</taxon>
        <taxon>Noelaerhabdaceae</taxon>
        <taxon>Emiliania</taxon>
    </lineage>
</organism>
<dbReference type="Pfam" id="PF00005">
    <property type="entry name" value="ABC_tran"/>
    <property type="match status" value="1"/>
</dbReference>
<keyword evidence="10" id="KW-1185">Reference proteome</keyword>
<dbReference type="PaxDb" id="2903-EOD04361"/>
<dbReference type="Gene3D" id="3.40.50.300">
    <property type="entry name" value="P-loop containing nucleotide triphosphate hydrolases"/>
    <property type="match status" value="1"/>
</dbReference>
<dbReference type="PROSITE" id="PS00211">
    <property type="entry name" value="ABC_TRANSPORTER_1"/>
    <property type="match status" value="1"/>
</dbReference>
<evidence type="ECO:0000256" key="1">
    <source>
        <dbReference type="ARBA" id="ARBA00004141"/>
    </source>
</evidence>
<keyword evidence="3" id="KW-0812">Transmembrane</keyword>
<dbReference type="InterPro" id="IPR050352">
    <property type="entry name" value="ABCG_transporters"/>
</dbReference>
<dbReference type="GO" id="GO:0016020">
    <property type="term" value="C:membrane"/>
    <property type="evidence" value="ECO:0007669"/>
    <property type="project" value="UniProtKB-SubCell"/>
</dbReference>
<keyword evidence="5" id="KW-0067">ATP-binding</keyword>
<dbReference type="STRING" id="2903.R1D0N0"/>
<dbReference type="SMART" id="SM00382">
    <property type="entry name" value="AAA"/>
    <property type="match status" value="1"/>
</dbReference>
<evidence type="ECO:0000313" key="9">
    <source>
        <dbReference type="EnsemblProtists" id="EOD04361"/>
    </source>
</evidence>
<comment type="subcellular location">
    <subcellularLocation>
        <location evidence="1">Membrane</location>
        <topology evidence="1">Multi-pass membrane protein</topology>
    </subcellularLocation>
</comment>
<evidence type="ECO:0000256" key="3">
    <source>
        <dbReference type="ARBA" id="ARBA00022692"/>
    </source>
</evidence>
<dbReference type="InterPro" id="IPR003593">
    <property type="entry name" value="AAA+_ATPase"/>
</dbReference>
<dbReference type="InterPro" id="IPR017871">
    <property type="entry name" value="ABC_transporter-like_CS"/>
</dbReference>
<evidence type="ECO:0000256" key="2">
    <source>
        <dbReference type="ARBA" id="ARBA00022448"/>
    </source>
</evidence>
<dbReference type="InterPro" id="IPR003439">
    <property type="entry name" value="ABC_transporter-like_ATP-bd"/>
</dbReference>
<reference evidence="9" key="2">
    <citation type="submission" date="2024-10" db="UniProtKB">
        <authorList>
            <consortium name="EnsemblProtists"/>
        </authorList>
    </citation>
    <scope>IDENTIFICATION</scope>
</reference>
<protein>
    <recommendedName>
        <fullName evidence="8">ABC transporter domain-containing protein</fullName>
    </recommendedName>
</protein>
<dbReference type="HOGENOM" id="CLU_814913_0_0_1"/>
<evidence type="ECO:0000256" key="7">
    <source>
        <dbReference type="ARBA" id="ARBA00023136"/>
    </source>
</evidence>
<dbReference type="GeneID" id="17250569"/>